<accession>A0A916SM84</accession>
<reference evidence="1" key="2">
    <citation type="submission" date="2020-09" db="EMBL/GenBank/DDBJ databases">
        <authorList>
            <person name="Sun Q."/>
            <person name="Zhou Y."/>
        </authorList>
    </citation>
    <scope>NUCLEOTIDE SEQUENCE</scope>
    <source>
        <strain evidence="1">CGMCC 1.12813</strain>
    </source>
</reference>
<proteinExistence type="predicted"/>
<name>A0A916SM84_9MICO</name>
<protein>
    <submittedName>
        <fullName evidence="1">Uncharacterized protein</fullName>
    </submittedName>
</protein>
<sequence>MSDPRLRPEQVNAMRFMLVSAAERSAKPDRAPRIVRRVGFGALAAGALAAVVAAVTVVVPAGRPADPSAGASTMLREAAKATDDPEVGDGQFLRLATSASYLALTTVDGRVETTIGYLESQLREVYLPADETGRPVAQTTYVEPTVFFGDGAQEFAAREWSGQSDVVAVPVSQQADATRPVEDQSAMPRDPAALLAYLTEFRYQAGSSDENVFAHVVDLLRAGNVKSDLRAALYEALALMPSVVITEQQASLDGRVGTAIGLQGTEGDTRQEIIIDPTTGEYIGVRLVTISGFGEIPPGTPLEYTALSTSVVNQVPR</sequence>
<evidence type="ECO:0000313" key="2">
    <source>
        <dbReference type="Proteomes" id="UP000606922"/>
    </source>
</evidence>
<organism evidence="1 2">
    <name type="scientific">Conyzicola nivalis</name>
    <dbReference type="NCBI Taxonomy" id="1477021"/>
    <lineage>
        <taxon>Bacteria</taxon>
        <taxon>Bacillati</taxon>
        <taxon>Actinomycetota</taxon>
        <taxon>Actinomycetes</taxon>
        <taxon>Micrococcales</taxon>
        <taxon>Microbacteriaceae</taxon>
        <taxon>Conyzicola</taxon>
    </lineage>
</organism>
<dbReference type="RefSeq" id="WP_188510372.1">
    <property type="nucleotide sequence ID" value="NZ_BMGB01000001.1"/>
</dbReference>
<reference evidence="1" key="1">
    <citation type="journal article" date="2014" name="Int. J. Syst. Evol. Microbiol.">
        <title>Complete genome sequence of Corynebacterium casei LMG S-19264T (=DSM 44701T), isolated from a smear-ripened cheese.</title>
        <authorList>
            <consortium name="US DOE Joint Genome Institute (JGI-PGF)"/>
            <person name="Walter F."/>
            <person name="Albersmeier A."/>
            <person name="Kalinowski J."/>
            <person name="Ruckert C."/>
        </authorList>
    </citation>
    <scope>NUCLEOTIDE SEQUENCE</scope>
    <source>
        <strain evidence="1">CGMCC 1.12813</strain>
    </source>
</reference>
<dbReference type="Proteomes" id="UP000606922">
    <property type="component" value="Unassembled WGS sequence"/>
</dbReference>
<dbReference type="NCBIfam" id="NF038083">
    <property type="entry name" value="CU044_5270_fam"/>
    <property type="match status" value="1"/>
</dbReference>
<dbReference type="AlphaFoldDB" id="A0A916SM84"/>
<dbReference type="EMBL" id="BMGB01000001">
    <property type="protein sequence ID" value="GGB04416.1"/>
    <property type="molecule type" value="Genomic_DNA"/>
</dbReference>
<dbReference type="InterPro" id="IPR047789">
    <property type="entry name" value="CU044_5270-like"/>
</dbReference>
<comment type="caution">
    <text evidence="1">The sequence shown here is derived from an EMBL/GenBank/DDBJ whole genome shotgun (WGS) entry which is preliminary data.</text>
</comment>
<gene>
    <name evidence="1" type="ORF">GCM10010979_18870</name>
</gene>
<evidence type="ECO:0000313" key="1">
    <source>
        <dbReference type="EMBL" id="GGB04416.1"/>
    </source>
</evidence>
<keyword evidence="2" id="KW-1185">Reference proteome</keyword>